<dbReference type="Proteomes" id="UP000092993">
    <property type="component" value="Unassembled WGS sequence"/>
</dbReference>
<feature type="compositionally biased region" description="Low complexity" evidence="1">
    <location>
        <begin position="153"/>
        <end position="169"/>
    </location>
</feature>
<keyword evidence="3" id="KW-1185">Reference proteome</keyword>
<dbReference type="AlphaFoldDB" id="A0A1C7M623"/>
<reference evidence="2 3" key="1">
    <citation type="submission" date="2016-03" db="EMBL/GenBank/DDBJ databases">
        <title>Whole genome sequencing of Grifola frondosa 9006-11.</title>
        <authorList>
            <person name="Min B."/>
            <person name="Park H."/>
            <person name="Kim J.-G."/>
            <person name="Cho H."/>
            <person name="Oh Y.-L."/>
            <person name="Kong W.-S."/>
            <person name="Choi I.-G."/>
        </authorList>
    </citation>
    <scope>NUCLEOTIDE SEQUENCE [LARGE SCALE GENOMIC DNA]</scope>
    <source>
        <strain evidence="2 3">9006-11</strain>
    </source>
</reference>
<accession>A0A1C7M623</accession>
<evidence type="ECO:0000256" key="1">
    <source>
        <dbReference type="SAM" id="MobiDB-lite"/>
    </source>
</evidence>
<gene>
    <name evidence="2" type="ORF">A0H81_08302</name>
</gene>
<feature type="compositionally biased region" description="Pro residues" evidence="1">
    <location>
        <begin position="11"/>
        <end position="41"/>
    </location>
</feature>
<protein>
    <submittedName>
        <fullName evidence="2">Uncharacterized protein</fullName>
    </submittedName>
</protein>
<organism evidence="2 3">
    <name type="scientific">Grifola frondosa</name>
    <name type="common">Maitake</name>
    <name type="synonym">Polyporus frondosus</name>
    <dbReference type="NCBI Taxonomy" id="5627"/>
    <lineage>
        <taxon>Eukaryota</taxon>
        <taxon>Fungi</taxon>
        <taxon>Dikarya</taxon>
        <taxon>Basidiomycota</taxon>
        <taxon>Agaricomycotina</taxon>
        <taxon>Agaricomycetes</taxon>
        <taxon>Polyporales</taxon>
        <taxon>Grifolaceae</taxon>
        <taxon>Grifola</taxon>
    </lineage>
</organism>
<dbReference type="EMBL" id="LUGG01000010">
    <property type="protein sequence ID" value="OBZ71809.1"/>
    <property type="molecule type" value="Genomic_DNA"/>
</dbReference>
<name>A0A1C7M623_GRIFR</name>
<sequence>MFIQLSRAAQRPPPQRLPPVPRPLPPAPPRPGYRPPAQRPRPLPVNARRLVHVLGIARRLLLVLVLSRRLLVVLGIARRRLLLLVNARRLNALLLILSWVSPGSSSSWVSPAGITLAAFSSSTPAAPACPLPPPLRELPAICWSSQHPPPTTLRLPTARCSRGSGTRTSSPPPTAPSSRRLKSSAMIWSWTAHTDKMTRSSSSHPTLT</sequence>
<proteinExistence type="predicted"/>
<evidence type="ECO:0000313" key="3">
    <source>
        <dbReference type="Proteomes" id="UP000092993"/>
    </source>
</evidence>
<evidence type="ECO:0000313" key="2">
    <source>
        <dbReference type="EMBL" id="OBZ71809.1"/>
    </source>
</evidence>
<feature type="region of interest" description="Disordered" evidence="1">
    <location>
        <begin position="1"/>
        <end position="41"/>
    </location>
</feature>
<feature type="region of interest" description="Disordered" evidence="1">
    <location>
        <begin position="153"/>
        <end position="182"/>
    </location>
</feature>
<feature type="compositionally biased region" description="Low complexity" evidence="1">
    <location>
        <begin position="1"/>
        <end position="10"/>
    </location>
</feature>
<comment type="caution">
    <text evidence="2">The sequence shown here is derived from an EMBL/GenBank/DDBJ whole genome shotgun (WGS) entry which is preliminary data.</text>
</comment>